<protein>
    <submittedName>
        <fullName evidence="4">Peptidase M23</fullName>
    </submittedName>
</protein>
<feature type="signal peptide" evidence="2">
    <location>
        <begin position="1"/>
        <end position="19"/>
    </location>
</feature>
<dbReference type="KEGG" id="ant:Arnit_1337"/>
<dbReference type="Pfam" id="PF01551">
    <property type="entry name" value="Peptidase_M23"/>
    <property type="match status" value="1"/>
</dbReference>
<dbReference type="Gene3D" id="2.70.70.10">
    <property type="entry name" value="Glucose Permease (Domain IIA)"/>
    <property type="match status" value="1"/>
</dbReference>
<dbReference type="EMBL" id="CP001999">
    <property type="protein sequence ID" value="ADG92995.1"/>
    <property type="molecule type" value="Genomic_DNA"/>
</dbReference>
<dbReference type="MEROPS" id="M23.014"/>
<sequence precursor="true">MNIFINTLLLTLFTTLAFSNSMNVYQYQNNINNAKKLYLNNDPLQIKYEKNIANGQTLLIQIINEKISDPKLTFGNINLPFYKEPFKKNSFYALVPISYYHKLESEKVIISYVRNNRRLFTSIKIYIYGGNYESEKIEVADSKINLNKKASIRVNTEYKEAMQIYNTNTKEMLWEKDFTFPMYSKITSEFGTKRVYNGQLKSYHSGIDFRADIGSPVGAANDGIVRFAGNRFYSGNSIIIDHGQGIFTCYFHLSKILVKKGQKVKRDERIGLSGDTGRITGPHLHFGTRIHGILVDPQELFKLLNELNERY</sequence>
<reference evidence="4 5" key="1">
    <citation type="journal article" date="2010" name="Stand. Genomic Sci.">
        <title>Complete genome sequence of Arcobacter nitrofigilis type strain (CI).</title>
        <authorList>
            <person name="Pati A."/>
            <person name="Gronow S."/>
            <person name="Lapidus A."/>
            <person name="Copeland A."/>
            <person name="Glavina Del Rio T."/>
            <person name="Nolan M."/>
            <person name="Lucas S."/>
            <person name="Tice H."/>
            <person name="Cheng J.F."/>
            <person name="Han C."/>
            <person name="Chertkov O."/>
            <person name="Bruce D."/>
            <person name="Tapia R."/>
            <person name="Goodwin L."/>
            <person name="Pitluck S."/>
            <person name="Liolios K."/>
            <person name="Ivanova N."/>
            <person name="Mavromatis K."/>
            <person name="Chen A."/>
            <person name="Palaniappan K."/>
            <person name="Land M."/>
            <person name="Hauser L."/>
            <person name="Chang Y.J."/>
            <person name="Jeffries C.D."/>
            <person name="Detter J.C."/>
            <person name="Rohde M."/>
            <person name="Goker M."/>
            <person name="Bristow J."/>
            <person name="Eisen J.A."/>
            <person name="Markowitz V."/>
            <person name="Hugenholtz P."/>
            <person name="Klenk H.P."/>
            <person name="Kyrpides N.C."/>
        </authorList>
    </citation>
    <scope>NUCLEOTIDE SEQUENCE [LARGE SCALE GENOMIC DNA]</scope>
    <source>
        <strain evidence="5">ATCC 33309 / DSM 7299 / CCUG 15893 / LMG 7604 / NCTC 12251 / CI</strain>
    </source>
</reference>
<dbReference type="AlphaFoldDB" id="D5V560"/>
<dbReference type="GO" id="GO:0004222">
    <property type="term" value="F:metalloendopeptidase activity"/>
    <property type="evidence" value="ECO:0007669"/>
    <property type="project" value="TreeGrafter"/>
</dbReference>
<dbReference type="HOGENOM" id="CLU_029425_5_2_7"/>
<evidence type="ECO:0000259" key="3">
    <source>
        <dbReference type="Pfam" id="PF01551"/>
    </source>
</evidence>
<dbReference type="InterPro" id="IPR011055">
    <property type="entry name" value="Dup_hybrid_motif"/>
</dbReference>
<accession>D5V560</accession>
<dbReference type="eggNOG" id="COG0739">
    <property type="taxonomic scope" value="Bacteria"/>
</dbReference>
<proteinExistence type="predicted"/>
<dbReference type="PANTHER" id="PTHR21666:SF289">
    <property type="entry name" value="L-ALA--D-GLU ENDOPEPTIDASE"/>
    <property type="match status" value="1"/>
</dbReference>
<keyword evidence="5" id="KW-1185">Reference proteome</keyword>
<dbReference type="InterPro" id="IPR050570">
    <property type="entry name" value="Cell_wall_metabolism_enzyme"/>
</dbReference>
<feature type="domain" description="M23ase beta-sheet core" evidence="3">
    <location>
        <begin position="203"/>
        <end position="297"/>
    </location>
</feature>
<dbReference type="CDD" id="cd12797">
    <property type="entry name" value="M23_peptidase"/>
    <property type="match status" value="1"/>
</dbReference>
<dbReference type="InterPro" id="IPR016047">
    <property type="entry name" value="M23ase_b-sheet_dom"/>
</dbReference>
<dbReference type="OrthoDB" id="9815245at2"/>
<gene>
    <name evidence="4" type="ordered locus">Arnit_1337</name>
</gene>
<dbReference type="PANTHER" id="PTHR21666">
    <property type="entry name" value="PEPTIDASE-RELATED"/>
    <property type="match status" value="1"/>
</dbReference>
<name>D5V560_ARCNC</name>
<dbReference type="RefSeq" id="WP_013135140.1">
    <property type="nucleotide sequence ID" value="NC_014166.1"/>
</dbReference>
<evidence type="ECO:0000256" key="2">
    <source>
        <dbReference type="SAM" id="SignalP"/>
    </source>
</evidence>
<evidence type="ECO:0000256" key="1">
    <source>
        <dbReference type="ARBA" id="ARBA00022729"/>
    </source>
</evidence>
<keyword evidence="1 2" id="KW-0732">Signal</keyword>
<dbReference type="Proteomes" id="UP000000939">
    <property type="component" value="Chromosome"/>
</dbReference>
<evidence type="ECO:0000313" key="5">
    <source>
        <dbReference type="Proteomes" id="UP000000939"/>
    </source>
</evidence>
<organism evidence="4 5">
    <name type="scientific">Arcobacter nitrofigilis (strain ATCC 33309 / DSM 7299 / CCUG 15893 / LMG 7604 / NCTC 12251 / CI)</name>
    <name type="common">Campylobacter nitrofigilis</name>
    <dbReference type="NCBI Taxonomy" id="572480"/>
    <lineage>
        <taxon>Bacteria</taxon>
        <taxon>Pseudomonadati</taxon>
        <taxon>Campylobacterota</taxon>
        <taxon>Epsilonproteobacteria</taxon>
        <taxon>Campylobacterales</taxon>
        <taxon>Arcobacteraceae</taxon>
        <taxon>Arcobacter</taxon>
    </lineage>
</organism>
<dbReference type="SUPFAM" id="SSF51261">
    <property type="entry name" value="Duplicated hybrid motif"/>
    <property type="match status" value="1"/>
</dbReference>
<evidence type="ECO:0000313" key="4">
    <source>
        <dbReference type="EMBL" id="ADG92995.1"/>
    </source>
</evidence>
<dbReference type="STRING" id="572480.Arnit_1337"/>
<feature type="chain" id="PRO_5003078340" evidence="2">
    <location>
        <begin position="20"/>
        <end position="311"/>
    </location>
</feature>